<keyword evidence="2" id="KW-0479">Metal-binding</keyword>
<evidence type="ECO:0000256" key="3">
    <source>
        <dbReference type="ARBA" id="ARBA00023004"/>
    </source>
</evidence>
<dbReference type="InterPro" id="IPR050954">
    <property type="entry name" value="ET_IronSulfur_Cluster-Binding"/>
</dbReference>
<dbReference type="PANTHER" id="PTHR43177:SF3">
    <property type="entry name" value="PROTEIN NRFC HOMOLOG"/>
    <property type="match status" value="1"/>
</dbReference>
<dbReference type="GeneID" id="24796702"/>
<reference evidence="6 7" key="1">
    <citation type="journal article" date="2015" name="Appl. Environ. Microbiol.">
        <title>The Geoglobus acetivorans genome: Fe(III) reduction, acetate utilization, autotrophic growth, and degradation of aromatic compounds in a hyperthermophilic archaeon.</title>
        <authorList>
            <person name="Mardanov A.V."/>
            <person name="Slododkina G.B."/>
            <person name="Slobodkin A.I."/>
            <person name="Beletsky A.V."/>
            <person name="Gavrilov S.N."/>
            <person name="Kublanov I.V."/>
            <person name="Bonch-Osmolovskaya E.A."/>
            <person name="Skryabin K.G."/>
            <person name="Ravin N.V."/>
        </authorList>
    </citation>
    <scope>NUCLEOTIDE SEQUENCE [LARGE SCALE GENOMIC DNA]</scope>
    <source>
        <strain evidence="6 7">SBH6</strain>
    </source>
</reference>
<dbReference type="InterPro" id="IPR017896">
    <property type="entry name" value="4Fe4S_Fe-S-bd"/>
</dbReference>
<dbReference type="eggNOG" id="arCOG01500">
    <property type="taxonomic scope" value="Archaea"/>
</dbReference>
<protein>
    <submittedName>
        <fullName evidence="6">4Fe-4S ferredoxin iron-sulfur binding domain protein</fullName>
    </submittedName>
</protein>
<dbReference type="PANTHER" id="PTHR43177">
    <property type="entry name" value="PROTEIN NRFC"/>
    <property type="match status" value="1"/>
</dbReference>
<proteinExistence type="predicted"/>
<dbReference type="GO" id="GO:0046872">
    <property type="term" value="F:metal ion binding"/>
    <property type="evidence" value="ECO:0007669"/>
    <property type="project" value="UniProtKB-KW"/>
</dbReference>
<dbReference type="GO" id="GO:0051539">
    <property type="term" value="F:4 iron, 4 sulfur cluster binding"/>
    <property type="evidence" value="ECO:0007669"/>
    <property type="project" value="UniProtKB-KW"/>
</dbReference>
<dbReference type="SUPFAM" id="SSF54862">
    <property type="entry name" value="4Fe-4S ferredoxins"/>
    <property type="match status" value="1"/>
</dbReference>
<keyword evidence="4" id="KW-0411">Iron-sulfur</keyword>
<evidence type="ECO:0000256" key="2">
    <source>
        <dbReference type="ARBA" id="ARBA00022723"/>
    </source>
</evidence>
<evidence type="ECO:0000256" key="1">
    <source>
        <dbReference type="ARBA" id="ARBA00022485"/>
    </source>
</evidence>
<sequence>MVSRRKFLAVIAAVAGFASFKRRVAAQEPVEGYDWNRHKYAFVVDTTRCIGCGRCVRACKIENEVPMKPFYFRTWVERWVWLKDEEGPKVDSPNGGFDGFPPTYDERMISKSYYVPKLCNHCDRPPCVQVCPVGATYKTKDGVVLVDEKYCIGCRYCIQACPYGARYLYPADGPRETRRNTADKCTWCYHRITRGYKPACVEVCPVGARKFGDLMDPEDEVRKIIEERRVQVLKPDMGTLPQVYYIELDSEVR</sequence>
<dbReference type="STRING" id="565033.GACE_0101"/>
<evidence type="ECO:0000259" key="5">
    <source>
        <dbReference type="PROSITE" id="PS51379"/>
    </source>
</evidence>
<name>A0A0A7GBB6_GEOAI</name>
<dbReference type="CDD" id="cd10551">
    <property type="entry name" value="PsrB"/>
    <property type="match status" value="1"/>
</dbReference>
<dbReference type="KEGG" id="gac:GACE_0101"/>
<keyword evidence="3" id="KW-0408">Iron</keyword>
<organism evidence="6 7">
    <name type="scientific">Geoglobus acetivorans</name>
    <dbReference type="NCBI Taxonomy" id="565033"/>
    <lineage>
        <taxon>Archaea</taxon>
        <taxon>Methanobacteriati</taxon>
        <taxon>Methanobacteriota</taxon>
        <taxon>Archaeoglobi</taxon>
        <taxon>Archaeoglobales</taxon>
        <taxon>Archaeoglobaceae</taxon>
        <taxon>Geoglobus</taxon>
    </lineage>
</organism>
<accession>A0A0A7GBB6</accession>
<dbReference type="RefSeq" id="WP_052400160.1">
    <property type="nucleotide sequence ID" value="NZ_CP009552.1"/>
</dbReference>
<dbReference type="EMBL" id="CP009552">
    <property type="protein sequence ID" value="AIY89158.1"/>
    <property type="molecule type" value="Genomic_DNA"/>
</dbReference>
<dbReference type="PROSITE" id="PS51379">
    <property type="entry name" value="4FE4S_FER_2"/>
    <property type="match status" value="3"/>
</dbReference>
<evidence type="ECO:0000256" key="4">
    <source>
        <dbReference type="ARBA" id="ARBA00023014"/>
    </source>
</evidence>
<gene>
    <name evidence="6" type="ORF">GACE_0101</name>
</gene>
<dbReference type="InterPro" id="IPR017900">
    <property type="entry name" value="4Fe4S_Fe_S_CS"/>
</dbReference>
<keyword evidence="1" id="KW-0004">4Fe-4S</keyword>
<dbReference type="AlphaFoldDB" id="A0A0A7GBB6"/>
<dbReference type="Pfam" id="PF13247">
    <property type="entry name" value="Fer4_11"/>
    <property type="match status" value="1"/>
</dbReference>
<dbReference type="HOGENOM" id="CLU_043374_1_3_2"/>
<feature type="domain" description="4Fe-4S ferredoxin-type" evidence="5">
    <location>
        <begin position="142"/>
        <end position="171"/>
    </location>
</feature>
<dbReference type="PROSITE" id="PS00198">
    <property type="entry name" value="4FE4S_FER_1"/>
    <property type="match status" value="1"/>
</dbReference>
<dbReference type="Proteomes" id="UP000030624">
    <property type="component" value="Chromosome"/>
</dbReference>
<evidence type="ECO:0000313" key="7">
    <source>
        <dbReference type="Proteomes" id="UP000030624"/>
    </source>
</evidence>
<feature type="domain" description="4Fe-4S ferredoxin-type" evidence="5">
    <location>
        <begin position="40"/>
        <end position="70"/>
    </location>
</feature>
<dbReference type="Pfam" id="PF00037">
    <property type="entry name" value="Fer4"/>
    <property type="match status" value="1"/>
</dbReference>
<dbReference type="Gene3D" id="3.30.70.20">
    <property type="match status" value="2"/>
</dbReference>
<feature type="domain" description="4Fe-4S ferredoxin-type" evidence="5">
    <location>
        <begin position="110"/>
        <end position="141"/>
    </location>
</feature>
<dbReference type="GO" id="GO:0016491">
    <property type="term" value="F:oxidoreductase activity"/>
    <property type="evidence" value="ECO:0007669"/>
    <property type="project" value="UniProtKB-ARBA"/>
</dbReference>
<evidence type="ECO:0000313" key="6">
    <source>
        <dbReference type="EMBL" id="AIY89158.1"/>
    </source>
</evidence>